<organism evidence="1 2">
    <name type="scientific">Leucobacter albus</name>
    <dbReference type="NCBI Taxonomy" id="272210"/>
    <lineage>
        <taxon>Bacteria</taxon>
        <taxon>Bacillati</taxon>
        <taxon>Actinomycetota</taxon>
        <taxon>Actinomycetes</taxon>
        <taxon>Micrococcales</taxon>
        <taxon>Microbacteriaceae</taxon>
        <taxon>Leucobacter</taxon>
    </lineage>
</organism>
<keyword evidence="2" id="KW-1185">Reference proteome</keyword>
<comment type="caution">
    <text evidence="1">The sequence shown here is derived from an EMBL/GenBank/DDBJ whole genome shotgun (WGS) entry which is preliminary data.</text>
</comment>
<protein>
    <submittedName>
        <fullName evidence="1">DUF3037 domain-containing protein</fullName>
    </submittedName>
</protein>
<sequence>MTYQYWIIRYVPDVARGEFVNIGLLAGRDGADWAVRFGSHRGGASATTAHVGRELRAWQDDFSRRIGNHGSPQLDDSGIDTAWMRRIRGRQASSIQFSAPSPVAAQSAVQALDLLFPHLVERAGTTRAQALTRASLRSEVRATLQSRHGLVEGVSLFVQPRATIGKQRATIDLFQRQPASSRLVSVWAFNVAVIDGLEQQLQASNYFFSLLRRHGAHLALGGAKQVSLHREVLATVVFDPPSTGRDAQWRGEVFAAAQEAWDDNGITSVSLQQFRAETEAAPRLVASSGAG</sequence>
<dbReference type="EMBL" id="JBHTLY010000008">
    <property type="protein sequence ID" value="MFD1203091.1"/>
    <property type="molecule type" value="Genomic_DNA"/>
</dbReference>
<proteinExistence type="predicted"/>
<name>A0ABW3TQU0_9MICO</name>
<dbReference type="InterPro" id="IPR021398">
    <property type="entry name" value="DUF3037"/>
</dbReference>
<dbReference type="Proteomes" id="UP001597181">
    <property type="component" value="Unassembled WGS sequence"/>
</dbReference>
<accession>A0ABW3TQU0</accession>
<evidence type="ECO:0000313" key="1">
    <source>
        <dbReference type="EMBL" id="MFD1203091.1"/>
    </source>
</evidence>
<dbReference type="Pfam" id="PF11236">
    <property type="entry name" value="DUF3037"/>
    <property type="match status" value="1"/>
</dbReference>
<dbReference type="RefSeq" id="WP_343960187.1">
    <property type="nucleotide sequence ID" value="NZ_BAAAKZ010000006.1"/>
</dbReference>
<evidence type="ECO:0000313" key="2">
    <source>
        <dbReference type="Proteomes" id="UP001597181"/>
    </source>
</evidence>
<reference evidence="2" key="1">
    <citation type="journal article" date="2019" name="Int. J. Syst. Evol. Microbiol.">
        <title>The Global Catalogue of Microorganisms (GCM) 10K type strain sequencing project: providing services to taxonomists for standard genome sequencing and annotation.</title>
        <authorList>
            <consortium name="The Broad Institute Genomics Platform"/>
            <consortium name="The Broad Institute Genome Sequencing Center for Infectious Disease"/>
            <person name="Wu L."/>
            <person name="Ma J."/>
        </authorList>
    </citation>
    <scope>NUCLEOTIDE SEQUENCE [LARGE SCALE GENOMIC DNA]</scope>
    <source>
        <strain evidence="2">CCUG 50213</strain>
    </source>
</reference>
<gene>
    <name evidence="1" type="ORF">ACFQ3U_14430</name>
</gene>